<dbReference type="Pfam" id="PF20147">
    <property type="entry name" value="Crinkler"/>
    <property type="match status" value="1"/>
</dbReference>
<evidence type="ECO:0000256" key="1">
    <source>
        <dbReference type="ARBA" id="ARBA00004340"/>
    </source>
</evidence>
<evidence type="ECO:0000313" key="5">
    <source>
        <dbReference type="EMBL" id="KAF9318898.1"/>
    </source>
</evidence>
<sequence length="413" mass="46708">MLRYSNTNNMTDNITDNITDNNTSKNTINNNAMSNTTNNLLTLFCLVDGEWNPFSVEVDRTKTVDTLKDAIKDKNAIAFADVDAKMLTLWSVSIPVSDDDDDDDDEVPIYINNIPKDDRKKLKATRELRGVFGDEAAKNMIHIIVQRPRQVCPNMFKDVFLGLFRKLYDQMKERTILGSVLASIVRDEFVSVRETLAAHDYPNFSSESKLRLVVDEAQILSDKSPASFESSSTRSNLRPMYVKCQLSPVLHGFRTTGDRGELTIIYSGTGLSIRTLHWAMSSGDGIKEYDVEFPGWSSPASVQSYIDRMKEQLSDDESKRLVDVLIPSAAVDMLHKRLTGRFRPIVTAMEGIIKTGRPSEWETTINNTEIMITAWKDRARRGNLCENSAETLGLFLYRYCLLDATEIVLENEV</sequence>
<dbReference type="EMBL" id="JAAAUY010001800">
    <property type="protein sequence ID" value="KAF9318898.1"/>
    <property type="molecule type" value="Genomic_DNA"/>
</dbReference>
<evidence type="ECO:0000313" key="6">
    <source>
        <dbReference type="Proteomes" id="UP000696485"/>
    </source>
</evidence>
<gene>
    <name evidence="5" type="ORF">BG006_003119</name>
</gene>
<evidence type="ECO:0000256" key="2">
    <source>
        <dbReference type="ARBA" id="ARBA00004613"/>
    </source>
</evidence>
<keyword evidence="6" id="KW-1185">Reference proteome</keyword>
<dbReference type="AlphaFoldDB" id="A0A9P5VGG7"/>
<evidence type="ECO:0000256" key="3">
    <source>
        <dbReference type="ARBA" id="ARBA00022525"/>
    </source>
</evidence>
<feature type="domain" description="Crinkler effector protein N-terminal" evidence="4">
    <location>
        <begin position="41"/>
        <end position="146"/>
    </location>
</feature>
<comment type="caution">
    <text evidence="5">The sequence shown here is derived from an EMBL/GenBank/DDBJ whole genome shotgun (WGS) entry which is preliminary data.</text>
</comment>
<evidence type="ECO:0000259" key="4">
    <source>
        <dbReference type="Pfam" id="PF20147"/>
    </source>
</evidence>
<dbReference type="Proteomes" id="UP000696485">
    <property type="component" value="Unassembled WGS sequence"/>
</dbReference>
<comment type="subcellular location">
    <subcellularLocation>
        <location evidence="1">Host cell</location>
    </subcellularLocation>
    <subcellularLocation>
        <location evidence="2">Secreted</location>
    </subcellularLocation>
</comment>
<keyword evidence="3" id="KW-0964">Secreted</keyword>
<accession>A0A9P5VGG7</accession>
<name>A0A9P5VGG7_9FUNG</name>
<organism evidence="5 6">
    <name type="scientific">Podila minutissima</name>
    <dbReference type="NCBI Taxonomy" id="64525"/>
    <lineage>
        <taxon>Eukaryota</taxon>
        <taxon>Fungi</taxon>
        <taxon>Fungi incertae sedis</taxon>
        <taxon>Mucoromycota</taxon>
        <taxon>Mortierellomycotina</taxon>
        <taxon>Mortierellomycetes</taxon>
        <taxon>Mortierellales</taxon>
        <taxon>Mortierellaceae</taxon>
        <taxon>Podila</taxon>
    </lineage>
</organism>
<reference evidence="5" key="1">
    <citation type="journal article" date="2020" name="Fungal Divers.">
        <title>Resolving the Mortierellaceae phylogeny through synthesis of multi-gene phylogenetics and phylogenomics.</title>
        <authorList>
            <person name="Vandepol N."/>
            <person name="Liber J."/>
            <person name="Desiro A."/>
            <person name="Na H."/>
            <person name="Kennedy M."/>
            <person name="Barry K."/>
            <person name="Grigoriev I.V."/>
            <person name="Miller A.N."/>
            <person name="O'Donnell K."/>
            <person name="Stajich J.E."/>
            <person name="Bonito G."/>
        </authorList>
    </citation>
    <scope>NUCLEOTIDE SEQUENCE</scope>
    <source>
        <strain evidence="5">NVP1</strain>
    </source>
</reference>
<proteinExistence type="predicted"/>
<dbReference type="GO" id="GO:0005576">
    <property type="term" value="C:extracellular region"/>
    <property type="evidence" value="ECO:0007669"/>
    <property type="project" value="UniProtKB-SubCell"/>
</dbReference>
<protein>
    <recommendedName>
        <fullName evidence="4">Crinkler effector protein N-terminal domain-containing protein</fullName>
    </recommendedName>
</protein>
<dbReference type="InterPro" id="IPR045379">
    <property type="entry name" value="Crinkler_N"/>
</dbReference>
<dbReference type="GO" id="GO:0043657">
    <property type="term" value="C:host cell"/>
    <property type="evidence" value="ECO:0007669"/>
    <property type="project" value="UniProtKB-SubCell"/>
</dbReference>